<evidence type="ECO:0000256" key="1">
    <source>
        <dbReference type="SAM" id="MobiDB-lite"/>
    </source>
</evidence>
<gene>
    <name evidence="4" type="ORF">HKI87_01g08450</name>
</gene>
<evidence type="ECO:0000313" key="4">
    <source>
        <dbReference type="EMBL" id="WZN59319.1"/>
    </source>
</evidence>
<keyword evidence="2" id="KW-1133">Transmembrane helix</keyword>
<organism evidence="4 5">
    <name type="scientific">Chloropicon roscoffensis</name>
    <dbReference type="NCBI Taxonomy" id="1461544"/>
    <lineage>
        <taxon>Eukaryota</taxon>
        <taxon>Viridiplantae</taxon>
        <taxon>Chlorophyta</taxon>
        <taxon>Chloropicophyceae</taxon>
        <taxon>Chloropicales</taxon>
        <taxon>Chloropicaceae</taxon>
        <taxon>Chloropicon</taxon>
    </lineage>
</organism>
<reference evidence="4 5" key="1">
    <citation type="submission" date="2024-03" db="EMBL/GenBank/DDBJ databases">
        <title>Complete genome sequence of the green alga Chloropicon roscoffensis RCC1871.</title>
        <authorList>
            <person name="Lemieux C."/>
            <person name="Pombert J.-F."/>
            <person name="Otis C."/>
            <person name="Turmel M."/>
        </authorList>
    </citation>
    <scope>NUCLEOTIDE SEQUENCE [LARGE SCALE GENOMIC DNA]</scope>
    <source>
        <strain evidence="4 5">RCC1871</strain>
    </source>
</reference>
<dbReference type="AlphaFoldDB" id="A0AAX4P089"/>
<dbReference type="CDD" id="cd03507">
    <property type="entry name" value="Delta12-FADS-like"/>
    <property type="match status" value="1"/>
</dbReference>
<accession>A0AAX4P089</accession>
<feature type="transmembrane region" description="Helical" evidence="2">
    <location>
        <begin position="121"/>
        <end position="139"/>
    </location>
</feature>
<keyword evidence="5" id="KW-1185">Reference proteome</keyword>
<evidence type="ECO:0000256" key="2">
    <source>
        <dbReference type="SAM" id="Phobius"/>
    </source>
</evidence>
<keyword evidence="2" id="KW-0472">Membrane</keyword>
<feature type="domain" description="Fatty acid desaturase" evidence="3">
    <location>
        <begin position="143"/>
        <end position="393"/>
    </location>
</feature>
<dbReference type="InterPro" id="IPR012171">
    <property type="entry name" value="Fatty_acid_desaturase"/>
</dbReference>
<dbReference type="Proteomes" id="UP001472866">
    <property type="component" value="Chromosome 01"/>
</dbReference>
<feature type="transmembrane region" description="Helical" evidence="2">
    <location>
        <begin position="145"/>
        <end position="165"/>
    </location>
</feature>
<dbReference type="PANTHER" id="PTHR32100">
    <property type="entry name" value="OMEGA-6 FATTY ACID DESATURASE, CHLOROPLASTIC"/>
    <property type="match status" value="1"/>
</dbReference>
<dbReference type="GO" id="GO:0016491">
    <property type="term" value="F:oxidoreductase activity"/>
    <property type="evidence" value="ECO:0007669"/>
    <property type="project" value="InterPro"/>
</dbReference>
<sequence>MMPTASARGGMGLGCRHRLQARSAPTTGQASSSKPITRQNGSGSVRRRGVPKATPRQAAAAMVTEETLVYTDGRGNSSLTESEIRDFGFTKVGKPVPHGIPMSDVLDSIPKVAFEKDDREAYKSLALTLVACAASQVLIAMVPNWLLPVAWAVAGTAFTGFFVLAHDCGHRSFHTSKTVEDVIGTLLMAPLIYPFEAWRFKHAQHHAKTNMLVEDTAWHPVVVEEMEEMPAFIRGATKTILGTPIKFLASILHWVKWHFDLSLYKKTEKPKVATSIAACAIFAAVCWPLLVAHTGWFGFLKHYVVPWLGFHFWLSMFTLVHHTSPHIPFKAKDVWDPVQAQLGGTVHCTYPKWIEVLCFDIMVHVPHHLSPRIPHYRLRLAYDAIKAKYGEYCNEAKWGVKLMSMLVRQPHIYNEETNYVSFREHDARSA</sequence>
<protein>
    <submittedName>
        <fullName evidence="4">Omega-6 fatty acid desaturase</fullName>
    </submittedName>
</protein>
<dbReference type="InterPro" id="IPR005804">
    <property type="entry name" value="FA_desaturase_dom"/>
</dbReference>
<name>A0AAX4P089_9CHLO</name>
<evidence type="ECO:0000313" key="5">
    <source>
        <dbReference type="Proteomes" id="UP001472866"/>
    </source>
</evidence>
<dbReference type="GO" id="GO:0006629">
    <property type="term" value="P:lipid metabolic process"/>
    <property type="evidence" value="ECO:0007669"/>
    <property type="project" value="InterPro"/>
</dbReference>
<evidence type="ECO:0000259" key="3">
    <source>
        <dbReference type="Pfam" id="PF00487"/>
    </source>
</evidence>
<feature type="region of interest" description="Disordered" evidence="1">
    <location>
        <begin position="20"/>
        <end position="59"/>
    </location>
</feature>
<dbReference type="EMBL" id="CP151501">
    <property type="protein sequence ID" value="WZN59319.1"/>
    <property type="molecule type" value="Genomic_DNA"/>
</dbReference>
<feature type="compositionally biased region" description="Polar residues" evidence="1">
    <location>
        <begin position="23"/>
        <end position="43"/>
    </location>
</feature>
<feature type="transmembrane region" description="Helical" evidence="2">
    <location>
        <begin position="272"/>
        <end position="291"/>
    </location>
</feature>
<proteinExistence type="predicted"/>
<keyword evidence="2" id="KW-0812">Transmembrane</keyword>
<dbReference type="Pfam" id="PF00487">
    <property type="entry name" value="FA_desaturase"/>
    <property type="match status" value="1"/>
</dbReference>